<reference evidence="7 8" key="1">
    <citation type="submission" date="2015-09" db="EMBL/GenBank/DDBJ databases">
        <title>Bacillus cereus food isolates.</title>
        <authorList>
            <person name="Boekhorst J."/>
        </authorList>
    </citation>
    <scope>NUCLEOTIDE SEQUENCE [LARGE SCALE GENOMIC DNA]</scope>
    <source>
        <strain evidence="7 8">B4088</strain>
    </source>
</reference>
<evidence type="ECO:0000313" key="7">
    <source>
        <dbReference type="EMBL" id="KZD71172.1"/>
    </source>
</evidence>
<dbReference type="SUPFAM" id="SSF54001">
    <property type="entry name" value="Cysteine proteinases"/>
    <property type="match status" value="1"/>
</dbReference>
<dbReference type="PATRIC" id="fig|1396.535.peg.971"/>
<evidence type="ECO:0000256" key="1">
    <source>
        <dbReference type="ARBA" id="ARBA00007074"/>
    </source>
</evidence>
<dbReference type="PANTHER" id="PTHR47053:SF1">
    <property type="entry name" value="MUREIN DD-ENDOPEPTIDASE MEPH-RELATED"/>
    <property type="match status" value="1"/>
</dbReference>
<dbReference type="PANTHER" id="PTHR47053">
    <property type="entry name" value="MUREIN DD-ENDOPEPTIDASE MEPH-RELATED"/>
    <property type="match status" value="1"/>
</dbReference>
<keyword evidence="2" id="KW-0645">Protease</keyword>
<comment type="similarity">
    <text evidence="1">Belongs to the peptidase C40 family.</text>
</comment>
<dbReference type="EMBL" id="LJKE01000020">
    <property type="protein sequence ID" value="KZD71172.1"/>
    <property type="molecule type" value="Genomic_DNA"/>
</dbReference>
<dbReference type="Pfam" id="PF00877">
    <property type="entry name" value="NLPC_P60"/>
    <property type="match status" value="1"/>
</dbReference>
<sequence>MKNIKNLIIAGIAALSLFFFAGNSEAAYETIPRPSGVSSDVIGIVELKDSVNLRQTPNYSSSNILRVLPKNTSWLVLAEQNGMLNLGGQQWITALPEYVTYRQYSNGGSTSTSFKPLTGVATLKDNVNLRQAPNYSATKLRVLPKGTAWKVHGIQNGFYNVGENQWIVADEEYVLFSSNGTNSGSNTGSNSGSDNTGGSNTNASASKVINYAKQFIGVPYVWAGSTPSGFDCSGFVYYVLKQNGYNISRSNTTGYWNTYKATSSPKAGDLIFFKDTYQSGISHMGIYMGDNKFIHASSSHGVEINNLSNPYYKQHFAGYRAI</sequence>
<feature type="domain" description="NlpC/P60" evidence="6">
    <location>
        <begin position="202"/>
        <end position="322"/>
    </location>
</feature>
<name>A0A162PCX1_BACCE</name>
<feature type="chain" id="PRO_5038857710" evidence="5">
    <location>
        <begin position="22"/>
        <end position="322"/>
    </location>
</feature>
<keyword evidence="3" id="KW-0378">Hydrolase</keyword>
<dbReference type="InterPro" id="IPR038765">
    <property type="entry name" value="Papain-like_cys_pep_sf"/>
</dbReference>
<keyword evidence="4" id="KW-0788">Thiol protease</keyword>
<dbReference type="InterPro" id="IPR051202">
    <property type="entry name" value="Peptidase_C40"/>
</dbReference>
<dbReference type="AlphaFoldDB" id="A0A162PCX1"/>
<keyword evidence="5" id="KW-0732">Signal</keyword>
<dbReference type="InterPro" id="IPR000064">
    <property type="entry name" value="NLP_P60_dom"/>
</dbReference>
<gene>
    <name evidence="7" type="ORF">B4088_0902</name>
</gene>
<dbReference type="Gene3D" id="2.30.30.40">
    <property type="entry name" value="SH3 Domains"/>
    <property type="match status" value="1"/>
</dbReference>
<evidence type="ECO:0000256" key="2">
    <source>
        <dbReference type="ARBA" id="ARBA00022670"/>
    </source>
</evidence>
<protein>
    <submittedName>
        <fullName evidence="7">Gamma-D-glutamate-meso-diaminopimelate muropeptidase (Major autolysin) (CWBP49')</fullName>
    </submittedName>
</protein>
<evidence type="ECO:0000313" key="8">
    <source>
        <dbReference type="Proteomes" id="UP000076482"/>
    </source>
</evidence>
<dbReference type="Gene3D" id="3.90.1720.10">
    <property type="entry name" value="endopeptidase domain like (from Nostoc punctiforme)"/>
    <property type="match status" value="1"/>
</dbReference>
<comment type="caution">
    <text evidence="7">The sequence shown here is derived from an EMBL/GenBank/DDBJ whole genome shotgun (WGS) entry which is preliminary data.</text>
</comment>
<proteinExistence type="inferred from homology"/>
<accession>A0A162PCX1</accession>
<dbReference type="GO" id="GO:0006508">
    <property type="term" value="P:proteolysis"/>
    <property type="evidence" value="ECO:0007669"/>
    <property type="project" value="UniProtKB-KW"/>
</dbReference>
<organism evidence="7 8">
    <name type="scientific">Bacillus cereus</name>
    <dbReference type="NCBI Taxonomy" id="1396"/>
    <lineage>
        <taxon>Bacteria</taxon>
        <taxon>Bacillati</taxon>
        <taxon>Bacillota</taxon>
        <taxon>Bacilli</taxon>
        <taxon>Bacillales</taxon>
        <taxon>Bacillaceae</taxon>
        <taxon>Bacillus</taxon>
        <taxon>Bacillus cereus group</taxon>
    </lineage>
</organism>
<dbReference type="RefSeq" id="WP_063260072.1">
    <property type="nucleotide sequence ID" value="NZ_LJKE01000020.1"/>
</dbReference>
<dbReference type="PROSITE" id="PS51935">
    <property type="entry name" value="NLPC_P60"/>
    <property type="match status" value="1"/>
</dbReference>
<evidence type="ECO:0000256" key="5">
    <source>
        <dbReference type="SAM" id="SignalP"/>
    </source>
</evidence>
<evidence type="ECO:0000259" key="6">
    <source>
        <dbReference type="PROSITE" id="PS51935"/>
    </source>
</evidence>
<feature type="signal peptide" evidence="5">
    <location>
        <begin position="1"/>
        <end position="21"/>
    </location>
</feature>
<evidence type="ECO:0000256" key="3">
    <source>
        <dbReference type="ARBA" id="ARBA00022801"/>
    </source>
</evidence>
<evidence type="ECO:0000256" key="4">
    <source>
        <dbReference type="ARBA" id="ARBA00022807"/>
    </source>
</evidence>
<dbReference type="GO" id="GO:0008234">
    <property type="term" value="F:cysteine-type peptidase activity"/>
    <property type="evidence" value="ECO:0007669"/>
    <property type="project" value="UniProtKB-KW"/>
</dbReference>
<dbReference type="Proteomes" id="UP000076482">
    <property type="component" value="Unassembled WGS sequence"/>
</dbReference>